<dbReference type="STRING" id="35622.SAMN04489764_2733"/>
<feature type="transmembrane region" description="Helical" evidence="1">
    <location>
        <begin position="125"/>
        <end position="148"/>
    </location>
</feature>
<evidence type="ECO:0000259" key="2">
    <source>
        <dbReference type="Pfam" id="PF02517"/>
    </source>
</evidence>
<sequence length="273" mass="29784">MLWRRRSTAARVAIRRRSPIAFFLLVFALSAPLQVLGALVEAPAWVPMDLPLSALMFVTPLVAALILVLREEGAAGVRRLLSRTADLRGIGLRWYAPILLTWPLVTALGYALMVASGAPLPEPHVALAALPVLLVVFVIAAAFEEAGWMGYAADPLRKRWGALNAGLVMGVVWGAWHLLPWSQVHPPAWVLWQFVGTVATRVLIFWLYGVTGGSVASAVLFHAMCNVSVALFPNDGSHYDPAFTAPVVVLAAVLVSVLWRPRTLADRRRPPRR</sequence>
<keyword evidence="4" id="KW-1185">Reference proteome</keyword>
<keyword evidence="1" id="KW-0472">Membrane</keyword>
<dbReference type="PANTHER" id="PTHR35797">
    <property type="entry name" value="PROTEASE-RELATED"/>
    <property type="match status" value="1"/>
</dbReference>
<feature type="transmembrane region" description="Helical" evidence="1">
    <location>
        <begin position="52"/>
        <end position="69"/>
    </location>
</feature>
<feature type="transmembrane region" description="Helical" evidence="1">
    <location>
        <begin position="239"/>
        <end position="259"/>
    </location>
</feature>
<evidence type="ECO:0000313" key="4">
    <source>
        <dbReference type="Proteomes" id="UP000217103"/>
    </source>
</evidence>
<protein>
    <recommendedName>
        <fullName evidence="2">CAAX prenyl protease 2/Lysostaphin resistance protein A-like domain-containing protein</fullName>
    </recommendedName>
</protein>
<keyword evidence="1" id="KW-0812">Transmembrane</keyword>
<dbReference type="RefSeq" id="WP_207549960.1">
    <property type="nucleotide sequence ID" value="NZ_FNKK01000002.1"/>
</dbReference>
<proteinExistence type="predicted"/>
<organism evidence="3 4">
    <name type="scientific">Thermostaphylospora chromogena</name>
    <dbReference type="NCBI Taxonomy" id="35622"/>
    <lineage>
        <taxon>Bacteria</taxon>
        <taxon>Bacillati</taxon>
        <taxon>Actinomycetota</taxon>
        <taxon>Actinomycetes</taxon>
        <taxon>Streptosporangiales</taxon>
        <taxon>Thermomonosporaceae</taxon>
        <taxon>Thermostaphylospora</taxon>
    </lineage>
</organism>
<evidence type="ECO:0000256" key="1">
    <source>
        <dbReference type="SAM" id="Phobius"/>
    </source>
</evidence>
<accession>A0A1H1F1V4</accession>
<dbReference type="PANTHER" id="PTHR35797:SF1">
    <property type="entry name" value="PROTEASE"/>
    <property type="match status" value="1"/>
</dbReference>
<evidence type="ECO:0000313" key="3">
    <source>
        <dbReference type="EMBL" id="SDQ94759.1"/>
    </source>
</evidence>
<feature type="domain" description="CAAX prenyl protease 2/Lysostaphin resistance protein A-like" evidence="2">
    <location>
        <begin position="129"/>
        <end position="227"/>
    </location>
</feature>
<feature type="transmembrane region" description="Helical" evidence="1">
    <location>
        <begin position="160"/>
        <end position="179"/>
    </location>
</feature>
<dbReference type="InterPro" id="IPR042150">
    <property type="entry name" value="MmRce1-like"/>
</dbReference>
<reference evidence="3 4" key="1">
    <citation type="submission" date="2016-10" db="EMBL/GenBank/DDBJ databases">
        <authorList>
            <person name="de Groot N.N."/>
        </authorList>
    </citation>
    <scope>NUCLEOTIDE SEQUENCE [LARGE SCALE GENOMIC DNA]</scope>
    <source>
        <strain evidence="3 4">DSM 43794</strain>
    </source>
</reference>
<feature type="transmembrane region" description="Helical" evidence="1">
    <location>
        <begin position="90"/>
        <end position="113"/>
    </location>
</feature>
<name>A0A1H1F1V4_9ACTN</name>
<feature type="transmembrane region" description="Helical" evidence="1">
    <location>
        <begin position="20"/>
        <end position="40"/>
    </location>
</feature>
<dbReference type="Pfam" id="PF02517">
    <property type="entry name" value="Rce1-like"/>
    <property type="match status" value="1"/>
</dbReference>
<dbReference type="EMBL" id="FNKK01000002">
    <property type="protein sequence ID" value="SDQ94759.1"/>
    <property type="molecule type" value="Genomic_DNA"/>
</dbReference>
<feature type="transmembrane region" description="Helical" evidence="1">
    <location>
        <begin position="215"/>
        <end position="233"/>
    </location>
</feature>
<keyword evidence="1" id="KW-1133">Transmembrane helix</keyword>
<gene>
    <name evidence="3" type="ORF">SAMN04489764_2733</name>
</gene>
<dbReference type="GO" id="GO:0080120">
    <property type="term" value="P:CAAX-box protein maturation"/>
    <property type="evidence" value="ECO:0007669"/>
    <property type="project" value="UniProtKB-ARBA"/>
</dbReference>
<dbReference type="Proteomes" id="UP000217103">
    <property type="component" value="Unassembled WGS sequence"/>
</dbReference>
<feature type="transmembrane region" description="Helical" evidence="1">
    <location>
        <begin position="191"/>
        <end position="208"/>
    </location>
</feature>
<dbReference type="GO" id="GO:0004175">
    <property type="term" value="F:endopeptidase activity"/>
    <property type="evidence" value="ECO:0007669"/>
    <property type="project" value="UniProtKB-ARBA"/>
</dbReference>
<dbReference type="InterPro" id="IPR003675">
    <property type="entry name" value="Rce1/LyrA-like_dom"/>
</dbReference>
<dbReference type="AlphaFoldDB" id="A0A1H1F1V4"/>